<keyword evidence="2" id="KW-1185">Reference proteome</keyword>
<dbReference type="Proteomes" id="UP001209570">
    <property type="component" value="Unassembled WGS sequence"/>
</dbReference>
<evidence type="ECO:0000313" key="1">
    <source>
        <dbReference type="EMBL" id="KAJ0397223.1"/>
    </source>
</evidence>
<dbReference type="EMBL" id="JAKCXM010000261">
    <property type="protein sequence ID" value="KAJ0397223.1"/>
    <property type="molecule type" value="Genomic_DNA"/>
</dbReference>
<dbReference type="Pfam" id="PF04525">
    <property type="entry name" value="LOR"/>
    <property type="match status" value="1"/>
</dbReference>
<organism evidence="1 2">
    <name type="scientific">Pythium insidiosum</name>
    <name type="common">Pythiosis disease agent</name>
    <dbReference type="NCBI Taxonomy" id="114742"/>
    <lineage>
        <taxon>Eukaryota</taxon>
        <taxon>Sar</taxon>
        <taxon>Stramenopiles</taxon>
        <taxon>Oomycota</taxon>
        <taxon>Peronosporomycetes</taxon>
        <taxon>Pythiales</taxon>
        <taxon>Pythiaceae</taxon>
        <taxon>Pythium</taxon>
    </lineage>
</organism>
<accession>A0AAD5Q4M6</accession>
<sequence>MGSSTSHLLHEALYAQPANWPVAATSSAHCNREPTILRIMPPRAFCADRSVREAVTNQELFYFHDHSFSRTTTLMAPGEVPVIAIKERSFHRQYRVLPFKDATDELFQISYDYERITAEFRNVVTGYPMRVVLQRLYSWCDRVVLVYLEIDGVRQPIARMHTPDEDCCSVPDEFVEVAPGVDIVLILLLWQVLEERRRQQRSS</sequence>
<comment type="caution">
    <text evidence="1">The sequence shown here is derived from an EMBL/GenBank/DDBJ whole genome shotgun (WGS) entry which is preliminary data.</text>
</comment>
<gene>
    <name evidence="1" type="ORF">P43SY_005241</name>
</gene>
<evidence type="ECO:0000313" key="2">
    <source>
        <dbReference type="Proteomes" id="UP001209570"/>
    </source>
</evidence>
<protein>
    <submittedName>
        <fullName evidence="1">Uncharacterized protein</fullName>
    </submittedName>
</protein>
<name>A0AAD5Q4M6_PYTIN</name>
<dbReference type="InterPro" id="IPR007612">
    <property type="entry name" value="LOR"/>
</dbReference>
<dbReference type="AlphaFoldDB" id="A0AAD5Q4M6"/>
<proteinExistence type="predicted"/>
<reference evidence="1" key="1">
    <citation type="submission" date="2021-12" db="EMBL/GenBank/DDBJ databases">
        <title>Prjna785345.</title>
        <authorList>
            <person name="Rujirawat T."/>
            <person name="Krajaejun T."/>
        </authorList>
    </citation>
    <scope>NUCLEOTIDE SEQUENCE</scope>
    <source>
        <strain evidence="1">Pi057C3</strain>
    </source>
</reference>